<feature type="region of interest" description="Disordered" evidence="5">
    <location>
        <begin position="122"/>
        <end position="159"/>
    </location>
</feature>
<dbReference type="SMART" id="SM00906">
    <property type="entry name" value="Fungal_trans"/>
    <property type="match status" value="1"/>
</dbReference>
<dbReference type="CDD" id="cd12148">
    <property type="entry name" value="fungal_TF_MHR"/>
    <property type="match status" value="1"/>
</dbReference>
<organism evidence="7 8">
    <name type="scientific">Fusarium heterosporum</name>
    <dbReference type="NCBI Taxonomy" id="42747"/>
    <lineage>
        <taxon>Eukaryota</taxon>
        <taxon>Fungi</taxon>
        <taxon>Dikarya</taxon>
        <taxon>Ascomycota</taxon>
        <taxon>Pezizomycotina</taxon>
        <taxon>Sordariomycetes</taxon>
        <taxon>Hypocreomycetidae</taxon>
        <taxon>Hypocreales</taxon>
        <taxon>Nectriaceae</taxon>
        <taxon>Fusarium</taxon>
        <taxon>Fusarium heterosporum species complex</taxon>
    </lineage>
</organism>
<keyword evidence="4" id="KW-0539">Nucleus</keyword>
<dbReference type="Gene3D" id="4.10.240.10">
    <property type="entry name" value="Zn(2)-C6 fungal-type DNA-binding domain"/>
    <property type="match status" value="1"/>
</dbReference>
<dbReference type="CDD" id="cd00067">
    <property type="entry name" value="GAL4"/>
    <property type="match status" value="1"/>
</dbReference>
<feature type="compositionally biased region" description="Basic and acidic residues" evidence="5">
    <location>
        <begin position="18"/>
        <end position="39"/>
    </location>
</feature>
<dbReference type="InterPro" id="IPR001138">
    <property type="entry name" value="Zn2Cys6_DnaBD"/>
</dbReference>
<feature type="region of interest" description="Disordered" evidence="5">
    <location>
        <begin position="1"/>
        <end position="55"/>
    </location>
</feature>
<dbReference type="GO" id="GO:0006351">
    <property type="term" value="P:DNA-templated transcription"/>
    <property type="evidence" value="ECO:0007669"/>
    <property type="project" value="InterPro"/>
</dbReference>
<dbReference type="OrthoDB" id="5392779at2759"/>
<feature type="compositionally biased region" description="Basic and acidic residues" evidence="5">
    <location>
        <begin position="139"/>
        <end position="150"/>
    </location>
</feature>
<dbReference type="EMBL" id="JAAGWQ010000133">
    <property type="protein sequence ID" value="KAF5664457.1"/>
    <property type="molecule type" value="Genomic_DNA"/>
</dbReference>
<dbReference type="AlphaFoldDB" id="A0A8H5WIY0"/>
<dbReference type="PANTHER" id="PTHR47840">
    <property type="entry name" value="ZN(II)2CYS6 TRANSCRIPTION FACTOR (EUROFUNG)-RELATED"/>
    <property type="match status" value="1"/>
</dbReference>
<dbReference type="InterPro" id="IPR007219">
    <property type="entry name" value="XnlR_reg_dom"/>
</dbReference>
<dbReference type="PROSITE" id="PS00463">
    <property type="entry name" value="ZN2_CY6_FUNGAL_1"/>
    <property type="match status" value="1"/>
</dbReference>
<accession>A0A8H5WIY0</accession>
<evidence type="ECO:0000313" key="8">
    <source>
        <dbReference type="Proteomes" id="UP000567885"/>
    </source>
</evidence>
<feature type="domain" description="Zn(2)-C6 fungal-type" evidence="6">
    <location>
        <begin position="57"/>
        <end position="87"/>
    </location>
</feature>
<evidence type="ECO:0000313" key="7">
    <source>
        <dbReference type="EMBL" id="KAF5664457.1"/>
    </source>
</evidence>
<evidence type="ECO:0000256" key="3">
    <source>
        <dbReference type="ARBA" id="ARBA00023163"/>
    </source>
</evidence>
<dbReference type="InterPro" id="IPR036864">
    <property type="entry name" value="Zn2-C6_fun-type_DNA-bd_sf"/>
</dbReference>
<dbReference type="SMART" id="SM00066">
    <property type="entry name" value="GAL4"/>
    <property type="match status" value="1"/>
</dbReference>
<gene>
    <name evidence="7" type="ORF">FHETE_7048</name>
</gene>
<dbReference type="PANTHER" id="PTHR47840:SF1">
    <property type="entry name" value="ZN(II)2CYS6 TRANSCRIPTION FACTOR (EUROFUNG)"/>
    <property type="match status" value="1"/>
</dbReference>
<evidence type="ECO:0000256" key="1">
    <source>
        <dbReference type="ARBA" id="ARBA00022723"/>
    </source>
</evidence>
<proteinExistence type="predicted"/>
<evidence type="ECO:0000256" key="4">
    <source>
        <dbReference type="ARBA" id="ARBA00023242"/>
    </source>
</evidence>
<name>A0A8H5WIY0_FUSHE</name>
<dbReference type="GO" id="GO:0003677">
    <property type="term" value="F:DNA binding"/>
    <property type="evidence" value="ECO:0007669"/>
    <property type="project" value="InterPro"/>
</dbReference>
<keyword evidence="1" id="KW-0479">Metal-binding</keyword>
<keyword evidence="3" id="KW-0804">Transcription</keyword>
<feature type="compositionally biased region" description="Polar residues" evidence="5">
    <location>
        <begin position="1"/>
        <end position="12"/>
    </location>
</feature>
<dbReference type="SUPFAM" id="SSF57701">
    <property type="entry name" value="Zn2/Cys6 DNA-binding domain"/>
    <property type="match status" value="1"/>
</dbReference>
<keyword evidence="2" id="KW-0805">Transcription regulation</keyword>
<evidence type="ECO:0000256" key="5">
    <source>
        <dbReference type="SAM" id="MobiDB-lite"/>
    </source>
</evidence>
<reference evidence="7 8" key="1">
    <citation type="submission" date="2020-05" db="EMBL/GenBank/DDBJ databases">
        <title>Identification and distribution of gene clusters putatively required for synthesis of sphingolipid metabolism inhibitors in phylogenetically diverse species of the filamentous fungus Fusarium.</title>
        <authorList>
            <person name="Kim H.-S."/>
            <person name="Busman M."/>
            <person name="Brown D.W."/>
            <person name="Divon H."/>
            <person name="Uhlig S."/>
            <person name="Proctor R.H."/>
        </authorList>
    </citation>
    <scope>NUCLEOTIDE SEQUENCE [LARGE SCALE GENOMIC DNA]</scope>
    <source>
        <strain evidence="7 8">NRRL 20693</strain>
    </source>
</reference>
<evidence type="ECO:0000256" key="2">
    <source>
        <dbReference type="ARBA" id="ARBA00023015"/>
    </source>
</evidence>
<dbReference type="GO" id="GO:0000981">
    <property type="term" value="F:DNA-binding transcription factor activity, RNA polymerase II-specific"/>
    <property type="evidence" value="ECO:0007669"/>
    <property type="project" value="InterPro"/>
</dbReference>
<keyword evidence="8" id="KW-1185">Reference proteome</keyword>
<evidence type="ECO:0000259" key="6">
    <source>
        <dbReference type="PROSITE" id="PS00463"/>
    </source>
</evidence>
<comment type="caution">
    <text evidence="7">The sequence shown here is derived from an EMBL/GenBank/DDBJ whole genome shotgun (WGS) entry which is preliminary data.</text>
</comment>
<protein>
    <submittedName>
        <fullName evidence="7">Transcription factor</fullName>
    </submittedName>
</protein>
<sequence length="760" mass="85078">MIPTKSAPSDSPFSPFKMGERLSLDEQRTSAGDQKRLAETDDPSAPKRRKLRKGTQSCWECKRRKAKCIFADSSDICDFCKRRGTDCVSQELAEKPPPPGSNKHIVDRLGEVEALVQHLLKNARSEGRTPDELVSPESLESRRRSPEGRLTRSKSPAIAVEDHSATATDYLASTDDLLPSNLSGQVTSVPDPYDDLYKELVTAWPNPQDMKLILTLPVEPSQIIRVMTCATSKDNPAGLHTPATLLRLPPRGSHPVLVARKMLVLAVFLQGVPLSSESALKKLTVDYETIMARIVKIAHDKVTCNDDFVSSLEGIECIMLEGLYENYAGNLRRSWLAARRAVMIAQMLGLDKGVVPPSFRGAAIEPSDLWFRLINFDRYLCLMLGFPQTSSDEPGGDIDALESFPSNQRLQNLCSIACARLLKRKPSELCDQAVTKGIDKLLRDACTSMPAQWWIMPNLASYSDLSDKLRETLRFNDHVMQYHLLLQLHMPYLLRVDDGNQYGYYKLAAVSASREVLTRFVSLRTVPQTRYFCRGTDLIAFVACTALTVAHILCDHRHKRIEDNGYHFLEQQRLSDRGLLEQVLTIAETHAHKRSDWISKRLMTLLHYLLAIEDNVTASIRYKVSFAENSTRDGDLGHRLHASDDGTVLDIHIPNLPVIKIVRRDLEGKEALPVLLEVPWGLVPPGQRQAMERNDALETLPDNDVGFIPLPSAERGTNQNQQRDMLGSLESPTNSISDPWALEGFDMSFLDNLIQGPTVV</sequence>
<dbReference type="GO" id="GO:0008270">
    <property type="term" value="F:zinc ion binding"/>
    <property type="evidence" value="ECO:0007669"/>
    <property type="project" value="InterPro"/>
</dbReference>
<dbReference type="Proteomes" id="UP000567885">
    <property type="component" value="Unassembled WGS sequence"/>
</dbReference>